<protein>
    <recommendedName>
        <fullName evidence="1">VOC domain-containing protein</fullName>
    </recommendedName>
</protein>
<feature type="domain" description="VOC" evidence="1">
    <location>
        <begin position="4"/>
        <end position="116"/>
    </location>
</feature>
<dbReference type="InterPro" id="IPR004360">
    <property type="entry name" value="Glyas_Fos-R_dOase_dom"/>
</dbReference>
<dbReference type="eggNOG" id="COG0346">
    <property type="taxonomic scope" value="Bacteria"/>
</dbReference>
<proteinExistence type="predicted"/>
<comment type="caution">
    <text evidence="2">The sequence shown here is derived from an EMBL/GenBank/DDBJ whole genome shotgun (WGS) entry which is preliminary data.</text>
</comment>
<reference evidence="2 3" key="1">
    <citation type="journal article" date="2010" name="J. Bacteriol.">
        <title>Genome sequences of Pelagibaca bermudensis HTCC2601T and Maritimibacter alkaliphilus HTCC2654T, the type strains of two marine Roseobacter genera.</title>
        <authorList>
            <person name="Thrash J.C."/>
            <person name="Cho J.C."/>
            <person name="Ferriera S."/>
            <person name="Johnson J."/>
            <person name="Vergin K.L."/>
            <person name="Giovannoni S.J."/>
        </authorList>
    </citation>
    <scope>NUCLEOTIDE SEQUENCE [LARGE SCALE GENOMIC DNA]</scope>
    <source>
        <strain evidence="3">DSM 26914 / JCM 13377 / KCTC 12554 / HTCC2601</strain>
    </source>
</reference>
<dbReference type="Gene3D" id="3.10.180.10">
    <property type="entry name" value="2,3-Dihydroxybiphenyl 1,2-Dioxygenase, domain 1"/>
    <property type="match status" value="1"/>
</dbReference>
<dbReference type="Pfam" id="PF00903">
    <property type="entry name" value="Glyoxalase"/>
    <property type="match status" value="1"/>
</dbReference>
<dbReference type="HOGENOM" id="CLU_132101_0_0_5"/>
<accession>Q0FIQ6</accession>
<keyword evidence="3" id="KW-1185">Reference proteome</keyword>
<evidence type="ECO:0000259" key="1">
    <source>
        <dbReference type="PROSITE" id="PS51819"/>
    </source>
</evidence>
<dbReference type="InterPro" id="IPR029068">
    <property type="entry name" value="Glyas_Bleomycin-R_OHBP_Dase"/>
</dbReference>
<evidence type="ECO:0000313" key="2">
    <source>
        <dbReference type="EMBL" id="EAU44088.1"/>
    </source>
</evidence>
<gene>
    <name evidence="2" type="ORF">R2601_08316</name>
</gene>
<dbReference type="InterPro" id="IPR037523">
    <property type="entry name" value="VOC_core"/>
</dbReference>
<dbReference type="SUPFAM" id="SSF54593">
    <property type="entry name" value="Glyoxalase/Bleomycin resistance protein/Dihydroxybiphenyl dioxygenase"/>
    <property type="match status" value="1"/>
</dbReference>
<dbReference type="OrthoDB" id="7849747at2"/>
<dbReference type="RefSeq" id="WP_007792044.1">
    <property type="nucleotide sequence ID" value="NZ_DS022276.1"/>
</dbReference>
<sequence>MTALLGRLVLYTRKLDEMIAFYSRFFGYEARHAPGDRIVELRPPEGGLALLLHPAAKGQRAGQSLVKLVFDVKDVATFRAEAERKGLVFGPIHQADGYVFSNAKDPSGNPVQISSRALRRTAG</sequence>
<dbReference type="Proteomes" id="UP000006230">
    <property type="component" value="Unassembled WGS sequence"/>
</dbReference>
<dbReference type="STRING" id="314265.R2601_08316"/>
<dbReference type="PROSITE" id="PS51819">
    <property type="entry name" value="VOC"/>
    <property type="match status" value="1"/>
</dbReference>
<evidence type="ECO:0000313" key="3">
    <source>
        <dbReference type="Proteomes" id="UP000006230"/>
    </source>
</evidence>
<dbReference type="EMBL" id="AATQ01000056">
    <property type="protein sequence ID" value="EAU44088.1"/>
    <property type="molecule type" value="Genomic_DNA"/>
</dbReference>
<name>Q0FIQ6_SALBH</name>
<dbReference type="AlphaFoldDB" id="Q0FIQ6"/>
<organism evidence="2 3">
    <name type="scientific">Salipiger bermudensis (strain DSM 26914 / JCM 13377 / KCTC 12554 / HTCC2601)</name>
    <name type="common">Pelagibaca bermudensis</name>
    <dbReference type="NCBI Taxonomy" id="314265"/>
    <lineage>
        <taxon>Bacteria</taxon>
        <taxon>Pseudomonadati</taxon>
        <taxon>Pseudomonadota</taxon>
        <taxon>Alphaproteobacteria</taxon>
        <taxon>Rhodobacterales</taxon>
        <taxon>Roseobacteraceae</taxon>
        <taxon>Salipiger</taxon>
    </lineage>
</organism>